<evidence type="ECO:0000256" key="3">
    <source>
        <dbReference type="ARBA" id="ARBA00022692"/>
    </source>
</evidence>
<sequence length="120" mass="12867">MQALQGFTLILLMQAIGEGVVRLLHLPLPGPVVGMALLLLALGWPPVRAPVQACADFLLSHMALLFVPISVGVVSQLPLLQQYGVRIAIVLLVSTVFGLAVTAWFMQALMQRQTKGPADE</sequence>
<evidence type="ECO:0000256" key="1">
    <source>
        <dbReference type="ARBA" id="ARBA00004651"/>
    </source>
</evidence>
<keyword evidence="2" id="KW-1003">Cell membrane</keyword>
<name>A0A3M6Q8E4_9BURK</name>
<evidence type="ECO:0000256" key="6">
    <source>
        <dbReference type="SAM" id="Phobius"/>
    </source>
</evidence>
<accession>A0A3M6Q8E4</accession>
<proteinExistence type="predicted"/>
<reference evidence="7 8" key="1">
    <citation type="submission" date="2018-10" db="EMBL/GenBank/DDBJ databases">
        <title>Comamonadaceae CDC group NO-1 genome sequencing and assembly.</title>
        <authorList>
            <person name="Bernier A.-M."/>
            <person name="Bernard K."/>
        </authorList>
    </citation>
    <scope>NUCLEOTIDE SEQUENCE [LARGE SCALE GENOMIC DNA]</scope>
    <source>
        <strain evidence="7 8">NML161473</strain>
    </source>
</reference>
<protein>
    <submittedName>
        <fullName evidence="7">CidA/LrgA family protein</fullName>
    </submittedName>
</protein>
<comment type="subcellular location">
    <subcellularLocation>
        <location evidence="1">Cell membrane</location>
        <topology evidence="1">Multi-pass membrane protein</topology>
    </subcellularLocation>
</comment>
<keyword evidence="3 6" id="KW-0812">Transmembrane</keyword>
<keyword evidence="4 6" id="KW-1133">Transmembrane helix</keyword>
<evidence type="ECO:0000256" key="5">
    <source>
        <dbReference type="ARBA" id="ARBA00023136"/>
    </source>
</evidence>
<keyword evidence="8" id="KW-1185">Reference proteome</keyword>
<evidence type="ECO:0000313" key="8">
    <source>
        <dbReference type="Proteomes" id="UP000267035"/>
    </source>
</evidence>
<feature type="transmembrane region" description="Helical" evidence="6">
    <location>
        <begin position="27"/>
        <end position="45"/>
    </location>
</feature>
<feature type="transmembrane region" description="Helical" evidence="6">
    <location>
        <begin position="83"/>
        <end position="105"/>
    </location>
</feature>
<keyword evidence="5 6" id="KW-0472">Membrane</keyword>
<evidence type="ECO:0000256" key="2">
    <source>
        <dbReference type="ARBA" id="ARBA00022475"/>
    </source>
</evidence>
<comment type="caution">
    <text evidence="7">The sequence shown here is derived from an EMBL/GenBank/DDBJ whole genome shotgun (WGS) entry which is preliminary data.</text>
</comment>
<dbReference type="RefSeq" id="WP_122254055.1">
    <property type="nucleotide sequence ID" value="NZ_RDQL01000008.1"/>
</dbReference>
<dbReference type="InterPro" id="IPR005538">
    <property type="entry name" value="LrgA/CidA"/>
</dbReference>
<dbReference type="PANTHER" id="PTHR33931">
    <property type="entry name" value="HOLIN-LIKE PROTEIN CIDA-RELATED"/>
    <property type="match status" value="1"/>
</dbReference>
<evidence type="ECO:0000256" key="4">
    <source>
        <dbReference type="ARBA" id="ARBA00022989"/>
    </source>
</evidence>
<dbReference type="Pfam" id="PF03788">
    <property type="entry name" value="LrgA"/>
    <property type="match status" value="1"/>
</dbReference>
<feature type="transmembrane region" description="Helical" evidence="6">
    <location>
        <begin position="57"/>
        <end position="77"/>
    </location>
</feature>
<dbReference type="PANTHER" id="PTHR33931:SF2">
    <property type="entry name" value="HOLIN-LIKE PROTEIN CIDA"/>
    <property type="match status" value="1"/>
</dbReference>
<organism evidence="7 8">
    <name type="scientific">Allofranklinella schreckenbergeri</name>
    <dbReference type="NCBI Taxonomy" id="1076744"/>
    <lineage>
        <taxon>Bacteria</taxon>
        <taxon>Pseudomonadati</taxon>
        <taxon>Pseudomonadota</taxon>
        <taxon>Betaproteobacteria</taxon>
        <taxon>Burkholderiales</taxon>
        <taxon>Comamonadaceae</taxon>
        <taxon>Allofranklinella</taxon>
    </lineage>
</organism>
<gene>
    <name evidence="7" type="ORF">EBQ25_07455</name>
</gene>
<dbReference type="Proteomes" id="UP000267035">
    <property type="component" value="Unassembled WGS sequence"/>
</dbReference>
<dbReference type="EMBL" id="RDQL01000008">
    <property type="protein sequence ID" value="RMW99399.1"/>
    <property type="molecule type" value="Genomic_DNA"/>
</dbReference>
<evidence type="ECO:0000313" key="7">
    <source>
        <dbReference type="EMBL" id="RMW99399.1"/>
    </source>
</evidence>
<dbReference type="AlphaFoldDB" id="A0A3M6Q8E4"/>
<dbReference type="GO" id="GO:0005886">
    <property type="term" value="C:plasma membrane"/>
    <property type="evidence" value="ECO:0007669"/>
    <property type="project" value="UniProtKB-SubCell"/>
</dbReference>